<keyword evidence="2 6" id="KW-0328">Glycosyltransferase</keyword>
<comment type="caution">
    <text evidence="6">The sequence shown here is derived from an EMBL/GenBank/DDBJ whole genome shotgun (WGS) entry which is preliminary data.</text>
</comment>
<accession>A0ABV5GWX7</accession>
<keyword evidence="4" id="KW-1133">Transmembrane helix</keyword>
<evidence type="ECO:0000313" key="7">
    <source>
        <dbReference type="Proteomes" id="UP001589590"/>
    </source>
</evidence>
<dbReference type="EMBL" id="JBHMFA010000003">
    <property type="protein sequence ID" value="MFB9104117.1"/>
    <property type="molecule type" value="Genomic_DNA"/>
</dbReference>
<feature type="transmembrane region" description="Helical" evidence="4">
    <location>
        <begin position="342"/>
        <end position="365"/>
    </location>
</feature>
<organism evidence="6 7">
    <name type="scientific">Algibacter miyuki</name>
    <dbReference type="NCBI Taxonomy" id="1306933"/>
    <lineage>
        <taxon>Bacteria</taxon>
        <taxon>Pseudomonadati</taxon>
        <taxon>Bacteroidota</taxon>
        <taxon>Flavobacteriia</taxon>
        <taxon>Flavobacteriales</taxon>
        <taxon>Flavobacteriaceae</taxon>
        <taxon>Algibacter</taxon>
    </lineage>
</organism>
<dbReference type="Pfam" id="PF00535">
    <property type="entry name" value="Glycos_transf_2"/>
    <property type="match status" value="1"/>
</dbReference>
<reference evidence="6 7" key="1">
    <citation type="submission" date="2024-09" db="EMBL/GenBank/DDBJ databases">
        <authorList>
            <person name="Sun Q."/>
            <person name="Mori K."/>
        </authorList>
    </citation>
    <scope>NUCLEOTIDE SEQUENCE [LARGE SCALE GENOMIC DNA]</scope>
    <source>
        <strain evidence="6 7">CECT 8300</strain>
    </source>
</reference>
<sequence>MILVSIIITLLYLALIGSFIIGFDKVETFTLNDVTPKTRFSVLTPFRNEAESLPTLLETIQNLNYPKHLFEIILIDDDSTDNSVEIITKFINKTDKNIKITQNIRLTNSPKKDAITTAIKQAKNQWIITTDADCSLPKYWLDSFDEFIQTTNVNCIAAPVTYHHKKGFSNTFQLLDILSLQCATIGGFGIKKPFLCNGANFAYTKTLFKSINGFEGNTNIASGDDIFLLEKAAKQQPKMLHYLKCKHAIVKTNAQPNTLSLIAQRLRWASKTSAYSNLFGKLTGLIVLLQNTLVIVLLGLSISGLFSVKTFLYVLIIKANIDFYLIYKTALFFNQKAVLKSYLFAFFIYPFFSVYIAILSLFRTYKWKGREFKK</sequence>
<keyword evidence="4" id="KW-0812">Transmembrane</keyword>
<keyword evidence="3 6" id="KW-0808">Transferase</keyword>
<dbReference type="Proteomes" id="UP001589590">
    <property type="component" value="Unassembled WGS sequence"/>
</dbReference>
<name>A0ABV5GWX7_9FLAO</name>
<evidence type="ECO:0000259" key="5">
    <source>
        <dbReference type="Pfam" id="PF00535"/>
    </source>
</evidence>
<evidence type="ECO:0000256" key="1">
    <source>
        <dbReference type="ARBA" id="ARBA00006739"/>
    </source>
</evidence>
<feature type="transmembrane region" description="Helical" evidence="4">
    <location>
        <begin position="310"/>
        <end position="327"/>
    </location>
</feature>
<dbReference type="Gene3D" id="3.90.550.10">
    <property type="entry name" value="Spore Coat Polysaccharide Biosynthesis Protein SpsA, Chain A"/>
    <property type="match status" value="1"/>
</dbReference>
<proteinExistence type="inferred from homology"/>
<gene>
    <name evidence="6" type="ORF">ACFFU1_04330</name>
</gene>
<evidence type="ECO:0000256" key="2">
    <source>
        <dbReference type="ARBA" id="ARBA00022676"/>
    </source>
</evidence>
<dbReference type="InterPro" id="IPR001173">
    <property type="entry name" value="Glyco_trans_2-like"/>
</dbReference>
<protein>
    <submittedName>
        <fullName evidence="6">Glycosyltransferase</fullName>
        <ecNumber evidence="6">2.4.-.-</ecNumber>
    </submittedName>
</protein>
<dbReference type="RefSeq" id="WP_290268635.1">
    <property type="nucleotide sequence ID" value="NZ_JAUFQP010000007.1"/>
</dbReference>
<dbReference type="PANTHER" id="PTHR43630:SF1">
    <property type="entry name" value="POLY-BETA-1,6-N-ACETYL-D-GLUCOSAMINE SYNTHASE"/>
    <property type="match status" value="1"/>
</dbReference>
<keyword evidence="4" id="KW-0472">Membrane</keyword>
<dbReference type="EC" id="2.4.-.-" evidence="6"/>
<dbReference type="PANTHER" id="PTHR43630">
    <property type="entry name" value="POLY-BETA-1,6-N-ACETYL-D-GLUCOSAMINE SYNTHASE"/>
    <property type="match status" value="1"/>
</dbReference>
<comment type="similarity">
    <text evidence="1">Belongs to the glycosyltransferase 2 family.</text>
</comment>
<dbReference type="SUPFAM" id="SSF53448">
    <property type="entry name" value="Nucleotide-diphospho-sugar transferases"/>
    <property type="match status" value="1"/>
</dbReference>
<dbReference type="GO" id="GO:0016757">
    <property type="term" value="F:glycosyltransferase activity"/>
    <property type="evidence" value="ECO:0007669"/>
    <property type="project" value="UniProtKB-KW"/>
</dbReference>
<dbReference type="InterPro" id="IPR029044">
    <property type="entry name" value="Nucleotide-diphossugar_trans"/>
</dbReference>
<evidence type="ECO:0000256" key="4">
    <source>
        <dbReference type="SAM" id="Phobius"/>
    </source>
</evidence>
<feature type="domain" description="Glycosyltransferase 2-like" evidence="5">
    <location>
        <begin position="41"/>
        <end position="174"/>
    </location>
</feature>
<keyword evidence="7" id="KW-1185">Reference proteome</keyword>
<feature type="transmembrane region" description="Helical" evidence="4">
    <location>
        <begin position="278"/>
        <end position="298"/>
    </location>
</feature>
<evidence type="ECO:0000313" key="6">
    <source>
        <dbReference type="EMBL" id="MFB9104117.1"/>
    </source>
</evidence>
<evidence type="ECO:0000256" key="3">
    <source>
        <dbReference type="ARBA" id="ARBA00022679"/>
    </source>
</evidence>